<organism evidence="1 2">
    <name type="scientific">Acer saccharum</name>
    <name type="common">Sugar maple</name>
    <dbReference type="NCBI Taxonomy" id="4024"/>
    <lineage>
        <taxon>Eukaryota</taxon>
        <taxon>Viridiplantae</taxon>
        <taxon>Streptophyta</taxon>
        <taxon>Embryophyta</taxon>
        <taxon>Tracheophyta</taxon>
        <taxon>Spermatophyta</taxon>
        <taxon>Magnoliopsida</taxon>
        <taxon>eudicotyledons</taxon>
        <taxon>Gunneridae</taxon>
        <taxon>Pentapetalae</taxon>
        <taxon>rosids</taxon>
        <taxon>malvids</taxon>
        <taxon>Sapindales</taxon>
        <taxon>Sapindaceae</taxon>
        <taxon>Hippocastanoideae</taxon>
        <taxon>Acereae</taxon>
        <taxon>Acer</taxon>
    </lineage>
</organism>
<protein>
    <submittedName>
        <fullName evidence="1">Uncharacterized protein</fullName>
    </submittedName>
</protein>
<dbReference type="EMBL" id="JAUESC010000381">
    <property type="protein sequence ID" value="KAK0589863.1"/>
    <property type="molecule type" value="Genomic_DNA"/>
</dbReference>
<keyword evidence="2" id="KW-1185">Reference proteome</keyword>
<proteinExistence type="predicted"/>
<comment type="caution">
    <text evidence="1">The sequence shown here is derived from an EMBL/GenBank/DDBJ whole genome shotgun (WGS) entry which is preliminary data.</text>
</comment>
<accession>A0AA39SDI1</accession>
<reference evidence="1" key="2">
    <citation type="submission" date="2023-06" db="EMBL/GenBank/DDBJ databases">
        <authorList>
            <person name="Swenson N.G."/>
            <person name="Wegrzyn J.L."/>
            <person name="Mcevoy S.L."/>
        </authorList>
    </citation>
    <scope>NUCLEOTIDE SEQUENCE</scope>
    <source>
        <strain evidence="1">NS2018</strain>
        <tissue evidence="1">Leaf</tissue>
    </source>
</reference>
<sequence>MEKTVMMMMKDHDRTVGDEWRYDLPGSLDANLVSVWLRWMEKMVKLMKKDDRMVGDEWRYDLPGSLDAK</sequence>
<evidence type="ECO:0000313" key="1">
    <source>
        <dbReference type="EMBL" id="KAK0589863.1"/>
    </source>
</evidence>
<dbReference type="AlphaFoldDB" id="A0AA39SDI1"/>
<evidence type="ECO:0000313" key="2">
    <source>
        <dbReference type="Proteomes" id="UP001168877"/>
    </source>
</evidence>
<reference evidence="1" key="1">
    <citation type="journal article" date="2022" name="Plant J.">
        <title>Strategies of tolerance reflected in two North American maple genomes.</title>
        <authorList>
            <person name="McEvoy S.L."/>
            <person name="Sezen U.U."/>
            <person name="Trouern-Trend A."/>
            <person name="McMahon S.M."/>
            <person name="Schaberg P.G."/>
            <person name="Yang J."/>
            <person name="Wegrzyn J.L."/>
            <person name="Swenson N.G."/>
        </authorList>
    </citation>
    <scope>NUCLEOTIDE SEQUENCE</scope>
    <source>
        <strain evidence="1">NS2018</strain>
    </source>
</reference>
<dbReference type="Proteomes" id="UP001168877">
    <property type="component" value="Unassembled WGS sequence"/>
</dbReference>
<name>A0AA39SDI1_ACESA</name>
<gene>
    <name evidence="1" type="ORF">LWI29_019401</name>
</gene>